<evidence type="ECO:0000313" key="7">
    <source>
        <dbReference type="EMBL" id="KAK9290466.1"/>
    </source>
</evidence>
<name>A0AAP0S3B5_LIQFO</name>
<dbReference type="InterPro" id="IPR010264">
    <property type="entry name" value="Self-incomp_S1"/>
</dbReference>
<keyword evidence="3 6" id="KW-0713">Self-incompatibility</keyword>
<evidence type="ECO:0000256" key="6">
    <source>
        <dbReference type="RuleBase" id="RU367044"/>
    </source>
</evidence>
<dbReference type="PANTHER" id="PTHR31232:SF18">
    <property type="entry name" value="S-PROTEIN HOMOLOG"/>
    <property type="match status" value="1"/>
</dbReference>
<evidence type="ECO:0000256" key="4">
    <source>
        <dbReference type="ARBA" id="ARBA00022525"/>
    </source>
</evidence>
<dbReference type="GO" id="GO:0060320">
    <property type="term" value="P:rejection of self pollen"/>
    <property type="evidence" value="ECO:0007669"/>
    <property type="project" value="UniProtKB-KW"/>
</dbReference>
<dbReference type="AlphaFoldDB" id="A0AAP0S3B5"/>
<comment type="caution">
    <text evidence="7">The sequence shown here is derived from an EMBL/GenBank/DDBJ whole genome shotgun (WGS) entry which is preliminary data.</text>
</comment>
<evidence type="ECO:0000256" key="1">
    <source>
        <dbReference type="ARBA" id="ARBA00004613"/>
    </source>
</evidence>
<accession>A0AAP0S3B5</accession>
<dbReference type="EMBL" id="JBBPBK010000002">
    <property type="protein sequence ID" value="KAK9290466.1"/>
    <property type="molecule type" value="Genomic_DNA"/>
</dbReference>
<keyword evidence="5 6" id="KW-0732">Signal</keyword>
<gene>
    <name evidence="7" type="ORF">L1049_008636</name>
</gene>
<organism evidence="7 8">
    <name type="scientific">Liquidambar formosana</name>
    <name type="common">Formosan gum</name>
    <dbReference type="NCBI Taxonomy" id="63359"/>
    <lineage>
        <taxon>Eukaryota</taxon>
        <taxon>Viridiplantae</taxon>
        <taxon>Streptophyta</taxon>
        <taxon>Embryophyta</taxon>
        <taxon>Tracheophyta</taxon>
        <taxon>Spermatophyta</taxon>
        <taxon>Magnoliopsida</taxon>
        <taxon>eudicotyledons</taxon>
        <taxon>Gunneridae</taxon>
        <taxon>Pentapetalae</taxon>
        <taxon>Saxifragales</taxon>
        <taxon>Altingiaceae</taxon>
        <taxon>Liquidambar</taxon>
    </lineage>
</organism>
<feature type="chain" id="PRO_5042672214" description="S-protein homolog" evidence="6">
    <location>
        <begin position="27"/>
        <end position="136"/>
    </location>
</feature>
<dbReference type="Proteomes" id="UP001415857">
    <property type="component" value="Unassembled WGS sequence"/>
</dbReference>
<evidence type="ECO:0000256" key="5">
    <source>
        <dbReference type="ARBA" id="ARBA00022729"/>
    </source>
</evidence>
<proteinExistence type="inferred from homology"/>
<dbReference type="PANTHER" id="PTHR31232">
    <property type="match status" value="1"/>
</dbReference>
<feature type="signal peptide" evidence="6">
    <location>
        <begin position="1"/>
        <end position="26"/>
    </location>
</feature>
<comment type="subcellular location">
    <subcellularLocation>
        <location evidence="1 6">Secreted</location>
    </subcellularLocation>
</comment>
<protein>
    <recommendedName>
        <fullName evidence="6">S-protein homolog</fullName>
    </recommendedName>
</protein>
<dbReference type="Pfam" id="PF05938">
    <property type="entry name" value="Self-incomp_S1"/>
    <property type="match status" value="1"/>
</dbReference>
<evidence type="ECO:0000256" key="3">
    <source>
        <dbReference type="ARBA" id="ARBA00022471"/>
    </source>
</evidence>
<evidence type="ECO:0000313" key="8">
    <source>
        <dbReference type="Proteomes" id="UP001415857"/>
    </source>
</evidence>
<comment type="similarity">
    <text evidence="2 6">Belongs to the plant self-incompatibility (S1) protein family.</text>
</comment>
<evidence type="ECO:0000256" key="2">
    <source>
        <dbReference type="ARBA" id="ARBA00005581"/>
    </source>
</evidence>
<keyword evidence="8" id="KW-1185">Reference proteome</keyword>
<reference evidence="7 8" key="1">
    <citation type="journal article" date="2024" name="Plant J.">
        <title>Genome sequences and population genomics reveal climatic adaptation and genomic divergence between two closely related sweetgum species.</title>
        <authorList>
            <person name="Xu W.Q."/>
            <person name="Ren C.Q."/>
            <person name="Zhang X.Y."/>
            <person name="Comes H.P."/>
            <person name="Liu X.H."/>
            <person name="Li Y.G."/>
            <person name="Kettle C.J."/>
            <person name="Jalonen R."/>
            <person name="Gaisberger H."/>
            <person name="Ma Y.Z."/>
            <person name="Qiu Y.X."/>
        </authorList>
    </citation>
    <scope>NUCLEOTIDE SEQUENCE [LARGE SCALE GENOMIC DNA]</scope>
    <source>
        <strain evidence="7">Hangzhou</strain>
    </source>
</reference>
<dbReference type="GO" id="GO:0005576">
    <property type="term" value="C:extracellular region"/>
    <property type="evidence" value="ECO:0007669"/>
    <property type="project" value="UniProtKB-SubCell"/>
</dbReference>
<keyword evidence="4 6" id="KW-0964">Secreted</keyword>
<sequence length="136" mass="15930">MRTITNRSLAILLLVLLGFSKPIVLGKVHVRIMNRLGCGRAMNIHCQSRNDDLGYLVVPDGSETEWRFSVNFWGTTLFYCDVQWNNSNWHHFDAYSYKHDSARCRTECSWMISKDGLLFNYNQEYGNWDLTPFQDP</sequence>